<proteinExistence type="predicted"/>
<dbReference type="AlphaFoldDB" id="A0A498L0C9"/>
<organism evidence="2 3">
    <name type="scientific">Halorientalis pallida</name>
    <dbReference type="NCBI Taxonomy" id="2479928"/>
    <lineage>
        <taxon>Archaea</taxon>
        <taxon>Methanobacteriati</taxon>
        <taxon>Methanobacteriota</taxon>
        <taxon>Stenosarchaea group</taxon>
        <taxon>Halobacteria</taxon>
        <taxon>Halobacteriales</taxon>
        <taxon>Haloarculaceae</taxon>
        <taxon>Halorientalis</taxon>
    </lineage>
</organism>
<reference evidence="2 3" key="1">
    <citation type="submission" date="2019-01" db="EMBL/GenBank/DDBJ databases">
        <title>Halorientalis sp. F13-25 a new haloarchaeum isolated from hypersaline water.</title>
        <authorList>
            <person name="Ana D.-V."/>
            <person name="Cristina S.-P."/>
            <person name="Antonio V."/>
        </authorList>
    </citation>
    <scope>NUCLEOTIDE SEQUENCE [LARGE SCALE GENOMIC DNA]</scope>
    <source>
        <strain evidence="2 3">F13-25</strain>
    </source>
</reference>
<dbReference type="InterPro" id="IPR006311">
    <property type="entry name" value="TAT_signal"/>
</dbReference>
<evidence type="ECO:0000313" key="3">
    <source>
        <dbReference type="Proteomes" id="UP000289691"/>
    </source>
</evidence>
<name>A0A498L0C9_9EURY</name>
<feature type="region of interest" description="Disordered" evidence="1">
    <location>
        <begin position="42"/>
        <end position="63"/>
    </location>
</feature>
<dbReference type="EMBL" id="RDFA01000001">
    <property type="protein sequence ID" value="RXK51740.1"/>
    <property type="molecule type" value="Genomic_DNA"/>
</dbReference>
<keyword evidence="3" id="KW-1185">Reference proteome</keyword>
<dbReference type="SMART" id="SM00710">
    <property type="entry name" value="PbH1"/>
    <property type="match status" value="3"/>
</dbReference>
<dbReference type="OrthoDB" id="202667at2157"/>
<protein>
    <recommendedName>
        <fullName evidence="4">Right handed beta helix region</fullName>
    </recommendedName>
</protein>
<dbReference type="InterPro" id="IPR006626">
    <property type="entry name" value="PbH1"/>
</dbReference>
<dbReference type="PROSITE" id="PS51318">
    <property type="entry name" value="TAT"/>
    <property type="match status" value="1"/>
</dbReference>
<comment type="caution">
    <text evidence="2">The sequence shown here is derived from an EMBL/GenBank/DDBJ whole genome shotgun (WGS) entry which is preliminary data.</text>
</comment>
<sequence length="337" mass="34210">MARDDDDGRSGKGRLTTRRALMKAAGVSALAFGAGTAVGTAGATPASNGQTVDLGEEGLTDGGSIDPYLETHFDSDTVVHVPAGEYTYTGSGLGGSYSNAALLGSTEGVVLRGASDSDTPVGPTITATDGSVRLENLTIKGAHGQPNSRWRVGADAGARMELLNVNMPDGAVDGANATGIYTGTEHAGTLWVSHCHFSNFGDTALDVSDPYKGSNGTVVVEDCDFVNTGTAAISVGGDDSVVRGCYFEATAPVSTGAGGQARRAIVVDGPGTNVEIDDCDVDWTGVASAPIEFTLPSTGGDGTISDLRVTDPGSGLLSAAWDVDRTWTGENINVTEV</sequence>
<gene>
    <name evidence="2" type="ORF">EAF64_03660</name>
</gene>
<dbReference type="RefSeq" id="WP_129067599.1">
    <property type="nucleotide sequence ID" value="NZ_RDFA01000001.1"/>
</dbReference>
<dbReference type="Gene3D" id="2.160.20.10">
    <property type="entry name" value="Single-stranded right-handed beta-helix, Pectin lyase-like"/>
    <property type="match status" value="1"/>
</dbReference>
<dbReference type="InterPro" id="IPR012334">
    <property type="entry name" value="Pectin_lyas_fold"/>
</dbReference>
<dbReference type="InterPro" id="IPR011050">
    <property type="entry name" value="Pectin_lyase_fold/virulence"/>
</dbReference>
<dbReference type="SUPFAM" id="SSF51126">
    <property type="entry name" value="Pectin lyase-like"/>
    <property type="match status" value="1"/>
</dbReference>
<evidence type="ECO:0000313" key="2">
    <source>
        <dbReference type="EMBL" id="RXK51740.1"/>
    </source>
</evidence>
<evidence type="ECO:0000256" key="1">
    <source>
        <dbReference type="SAM" id="MobiDB-lite"/>
    </source>
</evidence>
<accession>A0A498L0C9</accession>
<dbReference type="Proteomes" id="UP000289691">
    <property type="component" value="Unassembled WGS sequence"/>
</dbReference>
<evidence type="ECO:0008006" key="4">
    <source>
        <dbReference type="Google" id="ProtNLM"/>
    </source>
</evidence>